<dbReference type="EMBL" id="JACIEB010000001">
    <property type="protein sequence ID" value="MBB3981012.1"/>
    <property type="molecule type" value="Genomic_DNA"/>
</dbReference>
<name>A0A7W6DI54_9SPHN</name>
<evidence type="ECO:0000313" key="2">
    <source>
        <dbReference type="Proteomes" id="UP000552757"/>
    </source>
</evidence>
<comment type="caution">
    <text evidence="1">The sequence shown here is derived from an EMBL/GenBank/DDBJ whole genome shotgun (WGS) entry which is preliminary data.</text>
</comment>
<proteinExistence type="predicted"/>
<dbReference type="RefSeq" id="WP_183953975.1">
    <property type="nucleotide sequence ID" value="NZ_JACIEB010000001.1"/>
</dbReference>
<sequence>MAADIPGLAKIRYGTPHFEVIKPGQFVLCAVSGERIDLDILTYWSEALQEAYRGAPEATQAMLRHRDADEA</sequence>
<reference evidence="1 2" key="1">
    <citation type="submission" date="2020-08" db="EMBL/GenBank/DDBJ databases">
        <title>Genomic Encyclopedia of Type Strains, Phase IV (KMG-IV): sequencing the most valuable type-strain genomes for metagenomic binning, comparative biology and taxonomic classification.</title>
        <authorList>
            <person name="Goeker M."/>
        </authorList>
    </citation>
    <scope>NUCLEOTIDE SEQUENCE [LARGE SCALE GENOMIC DNA]</scope>
    <source>
        <strain evidence="1 2">DSM 29348</strain>
    </source>
</reference>
<dbReference type="Pfam" id="PF09866">
    <property type="entry name" value="DUF2093"/>
    <property type="match status" value="1"/>
</dbReference>
<accession>A0A7W6DI54</accession>
<evidence type="ECO:0000313" key="1">
    <source>
        <dbReference type="EMBL" id="MBB3981012.1"/>
    </source>
</evidence>
<evidence type="ECO:0008006" key="3">
    <source>
        <dbReference type="Google" id="ProtNLM"/>
    </source>
</evidence>
<dbReference type="AlphaFoldDB" id="A0A7W6DI54"/>
<dbReference type="InterPro" id="IPR018661">
    <property type="entry name" value="DUF2093"/>
</dbReference>
<gene>
    <name evidence="1" type="ORF">GGR44_000643</name>
</gene>
<protein>
    <recommendedName>
        <fullName evidence="3">DUF2093 domain-containing protein</fullName>
    </recommendedName>
</protein>
<organism evidence="1 2">
    <name type="scientific">Sphingobium fontiphilum</name>
    <dbReference type="NCBI Taxonomy" id="944425"/>
    <lineage>
        <taxon>Bacteria</taxon>
        <taxon>Pseudomonadati</taxon>
        <taxon>Pseudomonadota</taxon>
        <taxon>Alphaproteobacteria</taxon>
        <taxon>Sphingomonadales</taxon>
        <taxon>Sphingomonadaceae</taxon>
        <taxon>Sphingobium</taxon>
    </lineage>
</organism>
<dbReference type="Proteomes" id="UP000552757">
    <property type="component" value="Unassembled WGS sequence"/>
</dbReference>
<keyword evidence="2" id="KW-1185">Reference proteome</keyword>